<dbReference type="PANTHER" id="PTHR22767">
    <property type="entry name" value="N-TERMINAL ACETYLTRANSFERASE-RELATED"/>
    <property type="match status" value="1"/>
</dbReference>
<proteinExistence type="inferred from homology"/>
<evidence type="ECO:0000313" key="3">
    <source>
        <dbReference type="Proteomes" id="UP000076532"/>
    </source>
</evidence>
<dbReference type="PANTHER" id="PTHR22767:SF3">
    <property type="entry name" value="N-ALPHA-ACETYLTRANSFERASE 25, NATB AUXILIARY SUBUNIT"/>
    <property type="match status" value="1"/>
</dbReference>
<comment type="similarity">
    <text evidence="1">Belongs to the MDM20/NAA25 family.</text>
</comment>
<sequence>MSAAAAQALDRQIRPIYDSLETGSPKTAIVSCNKLLKKHPKNSLIKALKALALVRLQRAEDAITVCDEVLADNTTDDATLSAMQHVLRGLGRHNDMITMFENAYKQQPGNEELAAQTFFANVRTGNWKAAQQVATKMHKQFREDRYLYWAVISTVLQANDASTAPAMRNLLYKLANRLIATSPSPTHLSSDRFHLHISILRELELYDEAHRLLDSDIGKHICATSLLCNEVRRDIWRQKGLLKEEAAMALTRVENDDRNWLEFLSILDGTFSDVTVPEGTEVDEAAKSQCSEAIATTREFMEKIAEKDKTGDRSGVLALLELEKRARANGLSSDESAMVGLMERYFHLVGDKACCYEDMKPYISLPEADLPRWTSFLESIPVSSSSISEYRRSINVDLLLRYTLSPAELTAEAELARGHKHLAQYLEGLKLGASLPSTELQPADDLAILAAQVFVNVWKISEDEAHLYNAASILEFGLTKSTQCFQMRLLLIRIYTFLGAPSLALDHYRAMGVKNVQNDTLSHFILSRASTFSLAAIGDITYSSECIESSQIYMTNSQETSDFIVRAFTAEKYSQIPDFIVFEDRLDNSLARDAVKVEHVRMRIAHEQINADLIDLELVELKFIFNRFHHDNRDFDIIPNFQPQCTASFGQQTLLFEKSTGLGWLSAFLKIYINVLQQASDLDDTVEDKLLVGDRPKQSNDPDNKLPWNERLAKRTQEEMDELTLDEKSLLDYVSALSDWLEPHHNHVRPSPAAVLAEATKNSAGAKTVVASGNGHAKKDEEAPTIKDAPESVTGFFTSMQARLQDVLATNRPSSEALHVATLTQEAFVMFHIETLRFKPAAIAKVHKLGPLVQRFKTMRAQAAEILREMSTELLKISENAGGIEARKVFVDACEPITDSELIDHDFVLEVAKKVTDARKKVHEGIGKGLAKICTTYA</sequence>
<evidence type="ECO:0008006" key="4">
    <source>
        <dbReference type="Google" id="ProtNLM"/>
    </source>
</evidence>
<dbReference type="InterPro" id="IPR011990">
    <property type="entry name" value="TPR-like_helical_dom_sf"/>
</dbReference>
<dbReference type="Pfam" id="PF09797">
    <property type="entry name" value="NatB_MDM20"/>
    <property type="match status" value="1"/>
</dbReference>
<dbReference type="Proteomes" id="UP000076532">
    <property type="component" value="Unassembled WGS sequence"/>
</dbReference>
<dbReference type="AlphaFoldDB" id="A0A166I372"/>
<evidence type="ECO:0000256" key="1">
    <source>
        <dbReference type="ARBA" id="ARBA00006298"/>
    </source>
</evidence>
<evidence type="ECO:0000313" key="2">
    <source>
        <dbReference type="EMBL" id="KZP19497.1"/>
    </source>
</evidence>
<dbReference type="STRING" id="436010.A0A166I372"/>
<organism evidence="2 3">
    <name type="scientific">Athelia psychrophila</name>
    <dbReference type="NCBI Taxonomy" id="1759441"/>
    <lineage>
        <taxon>Eukaryota</taxon>
        <taxon>Fungi</taxon>
        <taxon>Dikarya</taxon>
        <taxon>Basidiomycota</taxon>
        <taxon>Agaricomycotina</taxon>
        <taxon>Agaricomycetes</taxon>
        <taxon>Agaricomycetidae</taxon>
        <taxon>Atheliales</taxon>
        <taxon>Atheliaceae</taxon>
        <taxon>Athelia</taxon>
    </lineage>
</organism>
<dbReference type="EMBL" id="KV417563">
    <property type="protein sequence ID" value="KZP19497.1"/>
    <property type="molecule type" value="Genomic_DNA"/>
</dbReference>
<accession>A0A166I372</accession>
<reference evidence="2 3" key="1">
    <citation type="journal article" date="2016" name="Mol. Biol. Evol.">
        <title>Comparative Genomics of Early-Diverging Mushroom-Forming Fungi Provides Insights into the Origins of Lignocellulose Decay Capabilities.</title>
        <authorList>
            <person name="Nagy L.G."/>
            <person name="Riley R."/>
            <person name="Tritt A."/>
            <person name="Adam C."/>
            <person name="Daum C."/>
            <person name="Floudas D."/>
            <person name="Sun H."/>
            <person name="Yadav J.S."/>
            <person name="Pangilinan J."/>
            <person name="Larsson K.H."/>
            <person name="Matsuura K."/>
            <person name="Barry K."/>
            <person name="Labutti K."/>
            <person name="Kuo R."/>
            <person name="Ohm R.A."/>
            <person name="Bhattacharya S.S."/>
            <person name="Shirouzu T."/>
            <person name="Yoshinaga Y."/>
            <person name="Martin F.M."/>
            <person name="Grigoriev I.V."/>
            <person name="Hibbett D.S."/>
        </authorList>
    </citation>
    <scope>NUCLEOTIDE SEQUENCE [LARGE SCALE GENOMIC DNA]</scope>
    <source>
        <strain evidence="2 3">CBS 109695</strain>
    </source>
</reference>
<dbReference type="InterPro" id="IPR019183">
    <property type="entry name" value="NAA25_NatB_aux_su"/>
</dbReference>
<protein>
    <recommendedName>
        <fullName evidence="4">Actin cytoskeleton organization protein</fullName>
    </recommendedName>
</protein>
<dbReference type="OrthoDB" id="1874341at2759"/>
<name>A0A166I372_9AGAM</name>
<dbReference type="Gene3D" id="1.25.40.1040">
    <property type="match status" value="1"/>
</dbReference>
<dbReference type="GO" id="GO:0031416">
    <property type="term" value="C:NatB complex"/>
    <property type="evidence" value="ECO:0007669"/>
    <property type="project" value="TreeGrafter"/>
</dbReference>
<dbReference type="SUPFAM" id="SSF48452">
    <property type="entry name" value="TPR-like"/>
    <property type="match status" value="1"/>
</dbReference>
<keyword evidence="3" id="KW-1185">Reference proteome</keyword>
<gene>
    <name evidence="2" type="ORF">FIBSPDRAFT_920120</name>
</gene>